<evidence type="ECO:0000256" key="6">
    <source>
        <dbReference type="ARBA" id="ARBA00022692"/>
    </source>
</evidence>
<evidence type="ECO:0000256" key="12">
    <source>
        <dbReference type="ARBA" id="ARBA00023136"/>
    </source>
</evidence>
<evidence type="ECO:0000256" key="14">
    <source>
        <dbReference type="RuleBase" id="RU000461"/>
    </source>
</evidence>
<evidence type="ECO:0000256" key="11">
    <source>
        <dbReference type="ARBA" id="ARBA00023033"/>
    </source>
</evidence>
<evidence type="ECO:0000256" key="7">
    <source>
        <dbReference type="ARBA" id="ARBA00022723"/>
    </source>
</evidence>
<dbReference type="PRINTS" id="PR00465">
    <property type="entry name" value="EP450IV"/>
</dbReference>
<dbReference type="EMBL" id="MU155334">
    <property type="protein sequence ID" value="KAF9475405.1"/>
    <property type="molecule type" value="Genomic_DNA"/>
</dbReference>
<dbReference type="GO" id="GO:0016705">
    <property type="term" value="F:oxidoreductase activity, acting on paired donors, with incorporation or reduction of molecular oxygen"/>
    <property type="evidence" value="ECO:0007669"/>
    <property type="project" value="InterPro"/>
</dbReference>
<evidence type="ECO:0000256" key="9">
    <source>
        <dbReference type="ARBA" id="ARBA00023002"/>
    </source>
</evidence>
<sequence>MDSFSSSNFLLLVQSLSICFTSWALSKIIRRFVLKSPLDNVPGPIPKSWRNGIFPQLFNVNAWDFHKEIAQIYGSVIKIKSFFGENQLYIFDPMALHHIMVKDREIFEQSEGSLAAAKVIFGPSLLATYGDVHRKQRKMLNPVFSIKNLREMTPTFYNVINKLHDAFAVKVKSGPQEIDVLSWMSRAALELVGQSGLGYSFDSLEEDSVPHPYSISTKKLMPTAFKLFFIRTYLISHLVKIGIPRWIVDLFPSKPVHDLANIVDVLHNTSIEIFESKKKALAEGDEAVSRQIGQGKDILSILMRANMEASNEDILSEEELLATMSSLTFAAMDTTSSALSRILHMLSMNQDVQETLRQEIRTAKKEYGPELDYDTLCSLPYLDAVCRETLRLFAPVPFITKTARKDAMLPLSKPIKGIDGKELRELFVSGNTNIIVGIMAANRNPEIWGSDAYEWKPSRWLEALPENVSAARIPGVYSHLMTFGGGGRACLGFKFSQLEMSQS</sequence>
<dbReference type="InterPro" id="IPR036396">
    <property type="entry name" value="Cyt_P450_sf"/>
</dbReference>
<keyword evidence="11 14" id="KW-0503">Monooxygenase</keyword>
<comment type="cofactor">
    <cofactor evidence="1 13">
        <name>heme</name>
        <dbReference type="ChEBI" id="CHEBI:30413"/>
    </cofactor>
</comment>
<dbReference type="InterPro" id="IPR002403">
    <property type="entry name" value="Cyt_P450_E_grp-IV"/>
</dbReference>
<keyword evidence="6" id="KW-0812">Transmembrane</keyword>
<keyword evidence="16" id="KW-1185">Reference proteome</keyword>
<dbReference type="InterPro" id="IPR017972">
    <property type="entry name" value="Cyt_P450_CS"/>
</dbReference>
<evidence type="ECO:0000256" key="8">
    <source>
        <dbReference type="ARBA" id="ARBA00022989"/>
    </source>
</evidence>
<dbReference type="InterPro" id="IPR001128">
    <property type="entry name" value="Cyt_P450"/>
</dbReference>
<dbReference type="Pfam" id="PF00067">
    <property type="entry name" value="p450"/>
    <property type="match status" value="1"/>
</dbReference>
<protein>
    <submittedName>
        <fullName evidence="15">Cytochrome P450</fullName>
    </submittedName>
</protein>
<evidence type="ECO:0000256" key="4">
    <source>
        <dbReference type="ARBA" id="ARBA00010617"/>
    </source>
</evidence>
<dbReference type="GO" id="GO:0016020">
    <property type="term" value="C:membrane"/>
    <property type="evidence" value="ECO:0007669"/>
    <property type="project" value="UniProtKB-SubCell"/>
</dbReference>
<dbReference type="GO" id="GO:0020037">
    <property type="term" value="F:heme binding"/>
    <property type="evidence" value="ECO:0007669"/>
    <property type="project" value="InterPro"/>
</dbReference>
<comment type="pathway">
    <text evidence="3">Secondary metabolite biosynthesis; terpenoid biosynthesis.</text>
</comment>
<evidence type="ECO:0000256" key="1">
    <source>
        <dbReference type="ARBA" id="ARBA00001971"/>
    </source>
</evidence>
<evidence type="ECO:0000313" key="16">
    <source>
        <dbReference type="Proteomes" id="UP000807469"/>
    </source>
</evidence>
<dbReference type="Gene3D" id="1.10.630.10">
    <property type="entry name" value="Cytochrome P450"/>
    <property type="match status" value="1"/>
</dbReference>
<gene>
    <name evidence="15" type="ORF">BDN70DRAFT_996458</name>
</gene>
<keyword evidence="10 13" id="KW-0408">Iron</keyword>
<reference evidence="15" key="1">
    <citation type="submission" date="2020-11" db="EMBL/GenBank/DDBJ databases">
        <authorList>
            <consortium name="DOE Joint Genome Institute"/>
            <person name="Ahrendt S."/>
            <person name="Riley R."/>
            <person name="Andreopoulos W."/>
            <person name="Labutti K."/>
            <person name="Pangilinan J."/>
            <person name="Ruiz-Duenas F.J."/>
            <person name="Barrasa J.M."/>
            <person name="Sanchez-Garcia M."/>
            <person name="Camarero S."/>
            <person name="Miyauchi S."/>
            <person name="Serrano A."/>
            <person name="Linde D."/>
            <person name="Babiker R."/>
            <person name="Drula E."/>
            <person name="Ayuso-Fernandez I."/>
            <person name="Pacheco R."/>
            <person name="Padilla G."/>
            <person name="Ferreira P."/>
            <person name="Barriuso J."/>
            <person name="Kellner H."/>
            <person name="Castanera R."/>
            <person name="Alfaro M."/>
            <person name="Ramirez L."/>
            <person name="Pisabarro A.G."/>
            <person name="Kuo A."/>
            <person name="Tritt A."/>
            <person name="Lipzen A."/>
            <person name="He G."/>
            <person name="Yan M."/>
            <person name="Ng V."/>
            <person name="Cullen D."/>
            <person name="Martin F."/>
            <person name="Rosso M.-N."/>
            <person name="Henrissat B."/>
            <person name="Hibbett D."/>
            <person name="Martinez A.T."/>
            <person name="Grigoriev I.V."/>
        </authorList>
    </citation>
    <scope>NUCLEOTIDE SEQUENCE</scope>
    <source>
        <strain evidence="15">CIRM-BRFM 674</strain>
    </source>
</reference>
<keyword evidence="12" id="KW-0472">Membrane</keyword>
<dbReference type="CDD" id="cd11069">
    <property type="entry name" value="CYP_FUM15-like"/>
    <property type="match status" value="1"/>
</dbReference>
<comment type="subcellular location">
    <subcellularLocation>
        <location evidence="2">Membrane</location>
    </subcellularLocation>
</comment>
<keyword evidence="7 13" id="KW-0479">Metal-binding</keyword>
<accession>A0A9P6CW68</accession>
<dbReference type="AlphaFoldDB" id="A0A9P6CW68"/>
<evidence type="ECO:0000256" key="2">
    <source>
        <dbReference type="ARBA" id="ARBA00004370"/>
    </source>
</evidence>
<evidence type="ECO:0000313" key="15">
    <source>
        <dbReference type="EMBL" id="KAF9475405.1"/>
    </source>
</evidence>
<dbReference type="PANTHER" id="PTHR24305:SF166">
    <property type="entry name" value="CYTOCHROME P450 12A4, MITOCHONDRIAL-RELATED"/>
    <property type="match status" value="1"/>
</dbReference>
<dbReference type="InterPro" id="IPR050121">
    <property type="entry name" value="Cytochrome_P450_monoxygenase"/>
</dbReference>
<dbReference type="PRINTS" id="PR00385">
    <property type="entry name" value="P450"/>
</dbReference>
<name>A0A9P6CW68_9AGAR</name>
<proteinExistence type="inferred from homology"/>
<dbReference type="PROSITE" id="PS00086">
    <property type="entry name" value="CYTOCHROME_P450"/>
    <property type="match status" value="1"/>
</dbReference>
<dbReference type="Proteomes" id="UP000807469">
    <property type="component" value="Unassembled WGS sequence"/>
</dbReference>
<evidence type="ECO:0000256" key="10">
    <source>
        <dbReference type="ARBA" id="ARBA00023004"/>
    </source>
</evidence>
<keyword evidence="8" id="KW-1133">Transmembrane helix</keyword>
<evidence type="ECO:0000256" key="13">
    <source>
        <dbReference type="PIRSR" id="PIRSR602403-1"/>
    </source>
</evidence>
<dbReference type="PANTHER" id="PTHR24305">
    <property type="entry name" value="CYTOCHROME P450"/>
    <property type="match status" value="1"/>
</dbReference>
<comment type="similarity">
    <text evidence="4 14">Belongs to the cytochrome P450 family.</text>
</comment>
<comment type="caution">
    <text evidence="15">The sequence shown here is derived from an EMBL/GenBank/DDBJ whole genome shotgun (WGS) entry which is preliminary data.</text>
</comment>
<organism evidence="15 16">
    <name type="scientific">Pholiota conissans</name>
    <dbReference type="NCBI Taxonomy" id="109636"/>
    <lineage>
        <taxon>Eukaryota</taxon>
        <taxon>Fungi</taxon>
        <taxon>Dikarya</taxon>
        <taxon>Basidiomycota</taxon>
        <taxon>Agaricomycotina</taxon>
        <taxon>Agaricomycetes</taxon>
        <taxon>Agaricomycetidae</taxon>
        <taxon>Agaricales</taxon>
        <taxon>Agaricineae</taxon>
        <taxon>Strophariaceae</taxon>
        <taxon>Pholiota</taxon>
    </lineage>
</organism>
<evidence type="ECO:0000256" key="5">
    <source>
        <dbReference type="ARBA" id="ARBA00022617"/>
    </source>
</evidence>
<dbReference type="GO" id="GO:0004497">
    <property type="term" value="F:monooxygenase activity"/>
    <property type="evidence" value="ECO:0007669"/>
    <property type="project" value="UniProtKB-KW"/>
</dbReference>
<keyword evidence="5 13" id="KW-0349">Heme</keyword>
<feature type="binding site" description="axial binding residue" evidence="13">
    <location>
        <position position="490"/>
    </location>
    <ligand>
        <name>heme</name>
        <dbReference type="ChEBI" id="CHEBI:30413"/>
    </ligand>
    <ligandPart>
        <name>Fe</name>
        <dbReference type="ChEBI" id="CHEBI:18248"/>
    </ligandPart>
</feature>
<dbReference type="SUPFAM" id="SSF48264">
    <property type="entry name" value="Cytochrome P450"/>
    <property type="match status" value="1"/>
</dbReference>
<evidence type="ECO:0000256" key="3">
    <source>
        <dbReference type="ARBA" id="ARBA00004721"/>
    </source>
</evidence>
<keyword evidence="9 14" id="KW-0560">Oxidoreductase</keyword>
<dbReference type="OrthoDB" id="1470350at2759"/>
<dbReference type="GO" id="GO:0005506">
    <property type="term" value="F:iron ion binding"/>
    <property type="evidence" value="ECO:0007669"/>
    <property type="project" value="InterPro"/>
</dbReference>